<sequence length="130" mass="13979">MERNLRISLIEEGAEAEDIARLTGYLREELLQLDVDDVTAVPGKELPPGARAAGITEIGELLVALGGSVNALSQVVTVMRAWLGRSHDSNPSLRLEIDGDAIEVSKATDEQVTDAFRIFVEQHSGAGARQ</sequence>
<protein>
    <submittedName>
        <fullName evidence="1">Uncharacterized protein</fullName>
    </submittedName>
</protein>
<reference evidence="1 2" key="1">
    <citation type="submission" date="2024-06" db="EMBL/GenBank/DDBJ databases">
        <title>The Natural Products Discovery Center: Release of the First 8490 Sequenced Strains for Exploring Actinobacteria Biosynthetic Diversity.</title>
        <authorList>
            <person name="Kalkreuter E."/>
            <person name="Kautsar S.A."/>
            <person name="Yang D."/>
            <person name="Bader C.D."/>
            <person name="Teijaro C.N."/>
            <person name="Fluegel L."/>
            <person name="Davis C.M."/>
            <person name="Simpson J.R."/>
            <person name="Lauterbach L."/>
            <person name="Steele A.D."/>
            <person name="Gui C."/>
            <person name="Meng S."/>
            <person name="Li G."/>
            <person name="Viehrig K."/>
            <person name="Ye F."/>
            <person name="Su P."/>
            <person name="Kiefer A.F."/>
            <person name="Nichols A."/>
            <person name="Cepeda A.J."/>
            <person name="Yan W."/>
            <person name="Fan B."/>
            <person name="Jiang Y."/>
            <person name="Adhikari A."/>
            <person name="Zheng C.-J."/>
            <person name="Schuster L."/>
            <person name="Cowan T.M."/>
            <person name="Smanski M.J."/>
            <person name="Chevrette M.G."/>
            <person name="De Carvalho L.P.S."/>
            <person name="Shen B."/>
        </authorList>
    </citation>
    <scope>NUCLEOTIDE SEQUENCE [LARGE SCALE GENOMIC DNA]</scope>
    <source>
        <strain evidence="1 2">NPDC048117</strain>
    </source>
</reference>
<name>A0ABV3EX08_9ACTN</name>
<evidence type="ECO:0000313" key="1">
    <source>
        <dbReference type="EMBL" id="MEU9580768.1"/>
    </source>
</evidence>
<keyword evidence="2" id="KW-1185">Reference proteome</keyword>
<comment type="caution">
    <text evidence="1">The sequence shown here is derived from an EMBL/GenBank/DDBJ whole genome shotgun (WGS) entry which is preliminary data.</text>
</comment>
<organism evidence="1 2">
    <name type="scientific">Streptomyces chilikensis</name>
    <dbReference type="NCBI Taxonomy" id="1194079"/>
    <lineage>
        <taxon>Bacteria</taxon>
        <taxon>Bacillati</taxon>
        <taxon>Actinomycetota</taxon>
        <taxon>Actinomycetes</taxon>
        <taxon>Kitasatosporales</taxon>
        <taxon>Streptomycetaceae</taxon>
        <taxon>Streptomyces</taxon>
    </lineage>
</organism>
<dbReference type="EMBL" id="JBEZNA010000086">
    <property type="protein sequence ID" value="MEU9580768.1"/>
    <property type="molecule type" value="Genomic_DNA"/>
</dbReference>
<proteinExistence type="predicted"/>
<dbReference type="Proteomes" id="UP001551584">
    <property type="component" value="Unassembled WGS sequence"/>
</dbReference>
<gene>
    <name evidence="1" type="ORF">AB0D95_26465</name>
</gene>
<dbReference type="RefSeq" id="WP_359276799.1">
    <property type="nucleotide sequence ID" value="NZ_JBEZNA010000086.1"/>
</dbReference>
<accession>A0ABV3EX08</accession>
<evidence type="ECO:0000313" key="2">
    <source>
        <dbReference type="Proteomes" id="UP001551584"/>
    </source>
</evidence>